<sequence>MNMKHSLSCPPSVVKVGYDQKAKSFTFNKQPDFDGDFEISGYIKGIVSSKESRWVEQKMTSKKEFDDLITKYGSSIDSDCSLQYCAYSIHYLDSERK</sequence>
<protein>
    <submittedName>
        <fullName evidence="1">Uncharacterized protein</fullName>
    </submittedName>
</protein>
<accession>A0A3F3HGR3</accession>
<proteinExistence type="predicted"/>
<dbReference type="STRING" id="709323.GCA_001047135_01373"/>
<gene>
    <name evidence="1" type="ORF">FTRO_0090100</name>
</gene>
<dbReference type="AlphaFoldDB" id="A0A3F3HGR3"/>
<name>A0A3F3HGR3_9LACO</name>
<dbReference type="Proteomes" id="UP000064514">
    <property type="component" value="Unassembled WGS sequence"/>
</dbReference>
<dbReference type="EMBL" id="DF968086">
    <property type="protein sequence ID" value="GAP04809.1"/>
    <property type="molecule type" value="Genomic_DNA"/>
</dbReference>
<evidence type="ECO:0000313" key="1">
    <source>
        <dbReference type="EMBL" id="GAP04809.1"/>
    </source>
</evidence>
<reference evidence="1" key="1">
    <citation type="journal article" date="2015" name="BMC Genomics">
        <title>Comparative genomics of Fructobacillus spp. and Leuconostoc spp. reveals niche-specific evolution of Fructobacillus spp.</title>
        <authorList>
            <person name="Endo A."/>
            <person name="Tanizawa Y."/>
            <person name="Tanaka N."/>
            <person name="Maeno S."/>
            <person name="Kumar H."/>
            <person name="Shiwa Y."/>
            <person name="Okada S."/>
            <person name="Yoshikawa H."/>
            <person name="Dicks L."/>
            <person name="Nakagawa J."/>
            <person name="Arita M."/>
        </authorList>
    </citation>
    <scope>NUCLEOTIDE SEQUENCE [LARGE SCALE GENOMIC DNA]</scope>
    <source>
        <strain evidence="1">F214-1</strain>
    </source>
</reference>
<organism evidence="1">
    <name type="scientific">Fructobacillus tropaeoli</name>
    <dbReference type="NCBI Taxonomy" id="709323"/>
    <lineage>
        <taxon>Bacteria</taxon>
        <taxon>Bacillati</taxon>
        <taxon>Bacillota</taxon>
        <taxon>Bacilli</taxon>
        <taxon>Lactobacillales</taxon>
        <taxon>Lactobacillaceae</taxon>
        <taxon>Fructobacillus</taxon>
    </lineage>
</organism>